<accession>A0AAX2JEM7</accession>
<dbReference type="GO" id="GO:0019450">
    <property type="term" value="P:L-cysteine catabolic process to pyruvate"/>
    <property type="evidence" value="ECO:0007669"/>
    <property type="project" value="TreeGrafter"/>
</dbReference>
<dbReference type="InterPro" id="IPR021144">
    <property type="entry name" value="UPF0597"/>
</dbReference>
<evidence type="ECO:0000259" key="2">
    <source>
        <dbReference type="Pfam" id="PF03313"/>
    </source>
</evidence>
<feature type="domain" description="Serine dehydratase-like alpha subunit" evidence="2">
    <location>
        <begin position="180"/>
        <end position="422"/>
    </location>
</feature>
<evidence type="ECO:0000256" key="1">
    <source>
        <dbReference type="HAMAP-Rule" id="MF_01845"/>
    </source>
</evidence>
<gene>
    <name evidence="3" type="ORF">NCTC12112_03048</name>
</gene>
<dbReference type="Pfam" id="PF03313">
    <property type="entry name" value="SDH_alpha"/>
    <property type="match status" value="1"/>
</dbReference>
<protein>
    <recommendedName>
        <fullName evidence="1">UPF0597 protein NCTC12112_03048</fullName>
    </recommendedName>
</protein>
<dbReference type="PIRSF" id="PIRSF006054">
    <property type="entry name" value="UCP006054"/>
    <property type="match status" value="1"/>
</dbReference>
<dbReference type="GO" id="GO:0080146">
    <property type="term" value="F:L-cysteine desulfhydrase activity"/>
    <property type="evidence" value="ECO:0007669"/>
    <property type="project" value="TreeGrafter"/>
</dbReference>
<dbReference type="EMBL" id="LS483487">
    <property type="protein sequence ID" value="SQJ15607.1"/>
    <property type="molecule type" value="Genomic_DNA"/>
</dbReference>
<dbReference type="HAMAP" id="MF_01845">
    <property type="entry name" value="UPF0597"/>
    <property type="match status" value="1"/>
</dbReference>
<reference evidence="3 4" key="1">
    <citation type="submission" date="2018-06" db="EMBL/GenBank/DDBJ databases">
        <authorList>
            <consortium name="Pathogen Informatics"/>
            <person name="Doyle S."/>
        </authorList>
    </citation>
    <scope>NUCLEOTIDE SEQUENCE [LARGE SCALE GENOMIC DNA]</scope>
    <source>
        <strain evidence="3 4">NCTC12112</strain>
    </source>
</reference>
<proteinExistence type="inferred from homology"/>
<sequence length="429" mass="45888">MEKTIEKIMSILAEEIVPAEGCTEPIAIAYAASKLTSVLGNVPEKIDAYLSGNIIKNVKSVKIPNSNGMVGIEASVAMGAILGECERELMVISHVDTSRLPEVQKFLDDNRINVFLNDSDVKLYIRLEGTCGNDTASVEIQNYHTNITKITKNGEEVKGCLCDDCTSADVMTDRTFLTVELIHDLAKNIDLSLIEPVFKQVIDYNTAIAKEGLSNYYGLSIGKLMKEGMEEGVYGNDVRNNMASFASAGSDARMNGCSLPVMTTSGSGNQGMTCSLPVIKFCEMKNIPYEQLIRGLFFSHMTTIHIKSNIGRLSAYCGAVCASGGVAGAISFLSGFSPAQIDSAIETTLATLSGVVCDGAKSSCATKIASGVAAAFDGYYAASKNRKFEFGEGIVGRNIESTIKNVGTLGQVGMKITDDVILDIMIKNK</sequence>
<dbReference type="InterPro" id="IPR005130">
    <property type="entry name" value="Ser_deHydtase-like_asu"/>
</dbReference>
<evidence type="ECO:0000313" key="4">
    <source>
        <dbReference type="Proteomes" id="UP000249008"/>
    </source>
</evidence>
<dbReference type="KEGG" id="ful:C4N20_05795"/>
<dbReference type="Proteomes" id="UP000249008">
    <property type="component" value="Chromosome 1"/>
</dbReference>
<name>A0AAX2JEM7_9FUSO</name>
<dbReference type="RefSeq" id="WP_005979850.1">
    <property type="nucleotide sequence ID" value="NZ_CABKNW010000004.1"/>
</dbReference>
<comment type="similarity">
    <text evidence="1">Belongs to the UPF0597 family.</text>
</comment>
<dbReference type="PANTHER" id="PTHR30501:SF2">
    <property type="entry name" value="UPF0597 PROTEIN YHAM"/>
    <property type="match status" value="1"/>
</dbReference>
<organism evidence="3 4">
    <name type="scientific">Fusobacterium ulcerans</name>
    <dbReference type="NCBI Taxonomy" id="861"/>
    <lineage>
        <taxon>Bacteria</taxon>
        <taxon>Fusobacteriati</taxon>
        <taxon>Fusobacteriota</taxon>
        <taxon>Fusobacteriia</taxon>
        <taxon>Fusobacteriales</taxon>
        <taxon>Fusobacteriaceae</taxon>
        <taxon>Fusobacterium</taxon>
    </lineage>
</organism>
<dbReference type="GeneID" id="78454312"/>
<dbReference type="AlphaFoldDB" id="A0AAX2JEM7"/>
<evidence type="ECO:0000313" key="3">
    <source>
        <dbReference type="EMBL" id="SQJ15607.1"/>
    </source>
</evidence>
<dbReference type="PANTHER" id="PTHR30501">
    <property type="entry name" value="UPF0597 PROTEIN YHAM"/>
    <property type="match status" value="1"/>
</dbReference>